<evidence type="ECO:0000313" key="1">
    <source>
        <dbReference type="EMBL" id="TYT62992.1"/>
    </source>
</evidence>
<accession>A0A5D5AT00</accession>
<reference evidence="1 2" key="1">
    <citation type="submission" date="2019-08" db="EMBL/GenBank/DDBJ databases">
        <title>Archaea genome.</title>
        <authorList>
            <person name="Kajale S."/>
            <person name="Shouche Y."/>
            <person name="Deshpande N."/>
            <person name="Sharma A."/>
        </authorList>
    </citation>
    <scope>NUCLEOTIDE SEQUENCE [LARGE SCALE GENOMIC DNA]</scope>
    <source>
        <strain evidence="1 2">ESP3B_9</strain>
    </source>
</reference>
<dbReference type="SUPFAM" id="SSF89550">
    <property type="entry name" value="PHP domain-like"/>
    <property type="match status" value="1"/>
</dbReference>
<dbReference type="Proteomes" id="UP000324104">
    <property type="component" value="Unassembled WGS sequence"/>
</dbReference>
<dbReference type="InterPro" id="IPR016195">
    <property type="entry name" value="Pol/histidinol_Pase-like"/>
</dbReference>
<organism evidence="1 2">
    <name type="scientific">Natrialba swarupiae</name>
    <dbReference type="NCBI Taxonomy" id="2448032"/>
    <lineage>
        <taxon>Archaea</taxon>
        <taxon>Methanobacteriati</taxon>
        <taxon>Methanobacteriota</taxon>
        <taxon>Stenosarchaea group</taxon>
        <taxon>Halobacteria</taxon>
        <taxon>Halobacteriales</taxon>
        <taxon>Natrialbaceae</taxon>
        <taxon>Natrialba</taxon>
    </lineage>
</organism>
<keyword evidence="2" id="KW-1185">Reference proteome</keyword>
<dbReference type="AlphaFoldDB" id="A0A5D5AT00"/>
<proteinExistence type="predicted"/>
<protein>
    <submittedName>
        <fullName evidence="1">PHP domain-containing protein</fullName>
    </submittedName>
</protein>
<gene>
    <name evidence="1" type="ORF">FYC77_04925</name>
</gene>
<name>A0A5D5AT00_9EURY</name>
<evidence type="ECO:0000313" key="2">
    <source>
        <dbReference type="Proteomes" id="UP000324104"/>
    </source>
</evidence>
<dbReference type="Pfam" id="PF13263">
    <property type="entry name" value="PHP_C"/>
    <property type="match status" value="1"/>
</dbReference>
<comment type="caution">
    <text evidence="1">The sequence shown here is derived from an EMBL/GenBank/DDBJ whole genome shotgun (WGS) entry which is preliminary data.</text>
</comment>
<sequence>MLVIDCQTSWFFRSIPSLVWVPNDRRRIRIHNSTVPKGALVNDGGVTRVDCHVKVLDDAIVERATRVGLDVVVYAPHFTRLPDIRERAAAYSSDELLVVPGREVFTGAWHDRKHVLALGLEEPVPDFIPLETAMAEFERQDATVLAPHPEFATVSLTGADVRHYAETIDAVEVFNPKHLPWHNRRARELADELALSPFTSSYAHLPDTVGVAHTVFESAIDTEADLLEAFEAEIARRIVYKNGLQRVRTTARELTHLCYENTWKKADRLFLSGLEPTHPRHIAYDGRFDDVAVY</sequence>
<dbReference type="EMBL" id="VTAW01000004">
    <property type="protein sequence ID" value="TYT62992.1"/>
    <property type="molecule type" value="Genomic_DNA"/>
</dbReference>
<dbReference type="Gene3D" id="3.20.20.140">
    <property type="entry name" value="Metal-dependent hydrolases"/>
    <property type="match status" value="1"/>
</dbReference>